<dbReference type="PANTHER" id="PTHR34305:SF1">
    <property type="entry name" value="SWIM-TYPE DOMAIN-CONTAINING PROTEIN"/>
    <property type="match status" value="1"/>
</dbReference>
<gene>
    <name evidence="4" type="ORF">BDP27DRAFT_1212349</name>
    <name evidence="3" type="ORF">BDP27DRAFT_1235535</name>
</gene>
<dbReference type="EMBL" id="JADNRY010000009">
    <property type="protein sequence ID" value="KAF9075585.1"/>
    <property type="molecule type" value="Genomic_DNA"/>
</dbReference>
<dbReference type="Proteomes" id="UP000772434">
    <property type="component" value="Unassembled WGS sequence"/>
</dbReference>
<reference evidence="3" key="1">
    <citation type="submission" date="2020-11" db="EMBL/GenBank/DDBJ databases">
        <authorList>
            <consortium name="DOE Joint Genome Institute"/>
            <person name="Ahrendt S."/>
            <person name="Riley R."/>
            <person name="Andreopoulos W."/>
            <person name="Labutti K."/>
            <person name="Pangilinan J."/>
            <person name="Ruiz-Duenas F.J."/>
            <person name="Barrasa J.M."/>
            <person name="Sanchez-Garcia M."/>
            <person name="Camarero S."/>
            <person name="Miyauchi S."/>
            <person name="Serrano A."/>
            <person name="Linde D."/>
            <person name="Babiker R."/>
            <person name="Drula E."/>
            <person name="Ayuso-Fernandez I."/>
            <person name="Pacheco R."/>
            <person name="Padilla G."/>
            <person name="Ferreira P."/>
            <person name="Barriuso J."/>
            <person name="Kellner H."/>
            <person name="Castanera R."/>
            <person name="Alfaro M."/>
            <person name="Ramirez L."/>
            <person name="Pisabarro A.G."/>
            <person name="Kuo A."/>
            <person name="Tritt A."/>
            <person name="Lipzen A."/>
            <person name="He G."/>
            <person name="Yan M."/>
            <person name="Ng V."/>
            <person name="Cullen D."/>
            <person name="Martin F."/>
            <person name="Rosso M.-N."/>
            <person name="Henrissat B."/>
            <person name="Hibbett D."/>
            <person name="Martinez A.T."/>
            <person name="Grigoriev I.V."/>
        </authorList>
    </citation>
    <scope>NUCLEOTIDE SEQUENCE</scope>
    <source>
        <strain evidence="3">AH 40177</strain>
    </source>
</reference>
<feature type="domain" description="HMG" evidence="2">
    <location>
        <begin position="250"/>
        <end position="376"/>
    </location>
</feature>
<evidence type="ECO:0000259" key="2">
    <source>
        <dbReference type="Pfam" id="PF18717"/>
    </source>
</evidence>
<dbReference type="InterPro" id="IPR040648">
    <property type="entry name" value="HMGXB3_CxC4"/>
</dbReference>
<feature type="region of interest" description="Disordered" evidence="1">
    <location>
        <begin position="414"/>
        <end position="441"/>
    </location>
</feature>
<evidence type="ECO:0000313" key="5">
    <source>
        <dbReference type="Proteomes" id="UP000772434"/>
    </source>
</evidence>
<feature type="compositionally biased region" description="Acidic residues" evidence="1">
    <location>
        <begin position="178"/>
        <end position="187"/>
    </location>
</feature>
<accession>A0A9P5PDP6</accession>
<dbReference type="AlphaFoldDB" id="A0A9P5PDP6"/>
<feature type="region of interest" description="Disordered" evidence="1">
    <location>
        <begin position="176"/>
        <end position="208"/>
    </location>
</feature>
<name>A0A9P5PDP6_9AGAR</name>
<feature type="compositionally biased region" description="Polar residues" evidence="1">
    <location>
        <begin position="194"/>
        <end position="207"/>
    </location>
</feature>
<dbReference type="PANTHER" id="PTHR34305">
    <property type="entry name" value="EXPRESSED PROTEIN"/>
    <property type="match status" value="1"/>
</dbReference>
<dbReference type="Pfam" id="PF18717">
    <property type="entry name" value="CxC4"/>
    <property type="match status" value="1"/>
</dbReference>
<keyword evidence="5" id="KW-1185">Reference proteome</keyword>
<evidence type="ECO:0000256" key="1">
    <source>
        <dbReference type="SAM" id="MobiDB-lite"/>
    </source>
</evidence>
<proteinExistence type="predicted"/>
<comment type="caution">
    <text evidence="3">The sequence shown here is derived from an EMBL/GenBank/DDBJ whole genome shotgun (WGS) entry which is preliminary data.</text>
</comment>
<dbReference type="OrthoDB" id="5598737at2759"/>
<evidence type="ECO:0000313" key="3">
    <source>
        <dbReference type="EMBL" id="KAF9061282.1"/>
    </source>
</evidence>
<dbReference type="EMBL" id="JADNRY010000208">
    <property type="protein sequence ID" value="KAF9061282.1"/>
    <property type="molecule type" value="Genomic_DNA"/>
</dbReference>
<protein>
    <recommendedName>
        <fullName evidence="2">HMG domain-containing protein</fullName>
    </recommendedName>
</protein>
<organism evidence="3 5">
    <name type="scientific">Rhodocollybia butyracea</name>
    <dbReference type="NCBI Taxonomy" id="206335"/>
    <lineage>
        <taxon>Eukaryota</taxon>
        <taxon>Fungi</taxon>
        <taxon>Dikarya</taxon>
        <taxon>Basidiomycota</taxon>
        <taxon>Agaricomycotina</taxon>
        <taxon>Agaricomycetes</taxon>
        <taxon>Agaricomycetidae</taxon>
        <taxon>Agaricales</taxon>
        <taxon>Marasmiineae</taxon>
        <taxon>Omphalotaceae</taxon>
        <taxon>Rhodocollybia</taxon>
    </lineage>
</organism>
<sequence>MDDLATSWITLEEDLASYFDAVQSGCVGFVALHGKLFVVEGWNRSKEQGTNQWFHFEATDVAGSEETLVCRCPLGELECFHKRFYKSHGGALLQIAVTLEGETATPFDKERLGIDGVRAVHCFSVAKAKSCVGMSNRTVVIHEGSDMGDGTWRCSKREGENCVHILAARRYMRKEQNVDSDDEGELEGNEHVHNGTNGIDISTQKQTSQREMRAVSHLPVLVPRWASLPNDKRAYDQPAPLTSAPGVLKCEQSASCACIDGKRAYYDPLQATTVRECTVYTLMEPYQTTIELQVCPRCPPESRRYIGPDLRTRGIFNYNNSALFSHQLLNEYISAFTSSETPIEPWVQQTARRYEDVKAGNAFVGGGLFRAAWFAYVRLMSLENDKCCPRCGDHPESVIWDGVSIAFGRKHVNTGLQPPTVSSPDAPRRSSKSAPGQQWLHNGKRRKELRDWLHNGGLKTAVPARAEEEGGPRAKEEEKELKAAIQRVQAFPELEKWLSEQDVHLGNIFKKRLGWDAVGEDKKWRPQREYQTLFEILCAEESAMQTLNRVGCKSLRTFVRHPVKENARGLACIPMLFKILEREQYEKGIYSKETLGLCNWIYKRGTDVLGTILATNTEPLPQISAAGFDKEGSFSEIREWERTGCYYSLPKIRERPRYPGFPHDGKADAKKEQIGCRKYYDEYSQKRLTGGIMACWCTHSICYGFHCIPLGEGRNDVFSALITRWPKAPTRVVYDYACALGPYCWNREPEFFAETQFVVDGFHSTGHSKCSSSAFLKTYADVNPTLAGINSSAAECGNSGLGRIRKSVSYMGQARAILYCWVFISIWNRIRIRKMKEREAGLGNTPTKFL</sequence>
<feature type="compositionally biased region" description="Polar residues" evidence="1">
    <location>
        <begin position="414"/>
        <end position="423"/>
    </location>
</feature>
<evidence type="ECO:0000313" key="4">
    <source>
        <dbReference type="EMBL" id="KAF9075585.1"/>
    </source>
</evidence>